<reference evidence="3" key="3">
    <citation type="journal article" date="2018" name="Mol. Plant Microbe Interact.">
        <title>Genome sequence resources for the wheat stripe rust pathogen (Puccinia striiformis f. sp. tritici) and the barley stripe rust pathogen (Puccinia striiformis f. sp. hordei).</title>
        <authorList>
            <person name="Xia C."/>
            <person name="Wang M."/>
            <person name="Yin C."/>
            <person name="Cornejo O.E."/>
            <person name="Hulbert S.H."/>
            <person name="Chen X."/>
        </authorList>
    </citation>
    <scope>NUCLEOTIDE SEQUENCE [LARGE SCALE GENOMIC DNA]</scope>
    <source>
        <strain evidence="3">93TX-2</strain>
    </source>
</reference>
<comment type="caution">
    <text evidence="2">The sequence shown here is derived from an EMBL/GenBank/DDBJ whole genome shotgun (WGS) entry which is preliminary data.</text>
</comment>
<reference evidence="2 3" key="1">
    <citation type="submission" date="2017-12" db="EMBL/GenBank/DDBJ databases">
        <title>Gene loss provides genomic basis for host adaptation in cereal stripe rust fungi.</title>
        <authorList>
            <person name="Xia C."/>
        </authorList>
    </citation>
    <scope>NUCLEOTIDE SEQUENCE [LARGE SCALE GENOMIC DNA]</scope>
    <source>
        <strain evidence="2 3">93TX-2</strain>
    </source>
</reference>
<feature type="chain" id="PRO_5015689758" description="Cyanovirin-N domain-containing protein" evidence="1">
    <location>
        <begin position="29"/>
        <end position="203"/>
    </location>
</feature>
<organism evidence="2 3">
    <name type="scientific">Puccinia striiformis</name>
    <dbReference type="NCBI Taxonomy" id="27350"/>
    <lineage>
        <taxon>Eukaryota</taxon>
        <taxon>Fungi</taxon>
        <taxon>Dikarya</taxon>
        <taxon>Basidiomycota</taxon>
        <taxon>Pucciniomycotina</taxon>
        <taxon>Pucciniomycetes</taxon>
        <taxon>Pucciniales</taxon>
        <taxon>Pucciniaceae</taxon>
        <taxon>Puccinia</taxon>
    </lineage>
</organism>
<dbReference type="Proteomes" id="UP000238274">
    <property type="component" value="Unassembled WGS sequence"/>
</dbReference>
<proteinExistence type="predicted"/>
<dbReference type="AlphaFoldDB" id="A0A2S4WD44"/>
<feature type="signal peptide" evidence="1">
    <location>
        <begin position="1"/>
        <end position="28"/>
    </location>
</feature>
<accession>A0A2S4WD44</accession>
<evidence type="ECO:0000313" key="2">
    <source>
        <dbReference type="EMBL" id="POW19684.1"/>
    </source>
</evidence>
<name>A0A2S4WD44_9BASI</name>
<reference evidence="3" key="2">
    <citation type="journal article" date="2018" name="BMC Genomics">
        <title>Genomic insights into host adaptation between the wheat stripe rust pathogen (Puccinia striiformis f. sp. tritici) and the barley stripe rust pathogen (Puccinia striiformis f. sp. hordei).</title>
        <authorList>
            <person name="Xia C."/>
            <person name="Wang M."/>
            <person name="Yin C."/>
            <person name="Cornejo O.E."/>
            <person name="Hulbert S.H."/>
            <person name="Chen X."/>
        </authorList>
    </citation>
    <scope>NUCLEOTIDE SEQUENCE [LARGE SCALE GENOMIC DNA]</scope>
    <source>
        <strain evidence="3">93TX-2</strain>
    </source>
</reference>
<keyword evidence="1" id="KW-0732">Signal</keyword>
<sequence>MSIMNSVQRGHITLVLIALIVSLQANLAAKEVACDAHFWADEGPNSRICEHRYVLKTRLLYCHSNSRGSLQKTACITLTEPDVDYSCKHHSCSAPAKKGRKSWDKFQFGPCHRSGHPKGQVNVKNIFAGITTFPPKTKMVAGGSAITSRTAMETMVLSRGCGTLVIIALIISLQLNHAAATTKVACDVHFWADEGPNPRICEY</sequence>
<dbReference type="VEuPathDB" id="FungiDB:PSHT_04442"/>
<gene>
    <name evidence="2" type="ORF">PSHT_04442</name>
</gene>
<dbReference type="VEuPathDB" id="FungiDB:PSTT_08987"/>
<evidence type="ECO:0000313" key="3">
    <source>
        <dbReference type="Proteomes" id="UP000238274"/>
    </source>
</evidence>
<protein>
    <recommendedName>
        <fullName evidence="4">Cyanovirin-N domain-containing protein</fullName>
    </recommendedName>
</protein>
<evidence type="ECO:0008006" key="4">
    <source>
        <dbReference type="Google" id="ProtNLM"/>
    </source>
</evidence>
<keyword evidence="3" id="KW-1185">Reference proteome</keyword>
<dbReference type="EMBL" id="PKSM01000045">
    <property type="protein sequence ID" value="POW19684.1"/>
    <property type="molecule type" value="Genomic_DNA"/>
</dbReference>
<evidence type="ECO:0000256" key="1">
    <source>
        <dbReference type="SAM" id="SignalP"/>
    </source>
</evidence>